<evidence type="ECO:0000313" key="5">
    <source>
        <dbReference type="Proteomes" id="UP000282613"/>
    </source>
</evidence>
<dbReference type="InterPro" id="IPR000504">
    <property type="entry name" value="RRM_dom"/>
</dbReference>
<dbReference type="Proteomes" id="UP000282613">
    <property type="component" value="Unassembled WGS sequence"/>
</dbReference>
<feature type="region of interest" description="Disordered" evidence="2">
    <location>
        <begin position="856"/>
        <end position="887"/>
    </location>
</feature>
<feature type="domain" description="RRM" evidence="3">
    <location>
        <begin position="301"/>
        <end position="372"/>
    </location>
</feature>
<organism evidence="4 5">
    <name type="scientific">Taenia asiatica</name>
    <name type="common">Asian tapeworm</name>
    <dbReference type="NCBI Taxonomy" id="60517"/>
    <lineage>
        <taxon>Eukaryota</taxon>
        <taxon>Metazoa</taxon>
        <taxon>Spiralia</taxon>
        <taxon>Lophotrochozoa</taxon>
        <taxon>Platyhelminthes</taxon>
        <taxon>Cestoda</taxon>
        <taxon>Eucestoda</taxon>
        <taxon>Cyclophyllidea</taxon>
        <taxon>Taeniidae</taxon>
        <taxon>Taenia</taxon>
    </lineage>
</organism>
<keyword evidence="1" id="KW-0694">RNA-binding</keyword>
<feature type="domain" description="RRM" evidence="3">
    <location>
        <begin position="406"/>
        <end position="488"/>
    </location>
</feature>
<dbReference type="CDD" id="cd00590">
    <property type="entry name" value="RRM_SF"/>
    <property type="match status" value="1"/>
</dbReference>
<feature type="region of interest" description="Disordered" evidence="2">
    <location>
        <begin position="601"/>
        <end position="633"/>
    </location>
</feature>
<reference evidence="4 5" key="1">
    <citation type="submission" date="2018-11" db="EMBL/GenBank/DDBJ databases">
        <authorList>
            <consortium name="Pathogen Informatics"/>
        </authorList>
    </citation>
    <scope>NUCLEOTIDE SEQUENCE [LARGE SCALE GENOMIC DNA]</scope>
</reference>
<dbReference type="PANTHER" id="PTHR48035:SF2">
    <property type="entry name" value="RNA-BINDING REGION RNP-1 DOMAIN-CONTAINING PROTEIN"/>
    <property type="match status" value="1"/>
</dbReference>
<dbReference type="InterPro" id="IPR012677">
    <property type="entry name" value="Nucleotide-bd_a/b_plait_sf"/>
</dbReference>
<feature type="compositionally biased region" description="Polar residues" evidence="2">
    <location>
        <begin position="496"/>
        <end position="507"/>
    </location>
</feature>
<dbReference type="OrthoDB" id="6245048at2759"/>
<feature type="region of interest" description="Disordered" evidence="2">
    <location>
        <begin position="929"/>
        <end position="954"/>
    </location>
</feature>
<feature type="region of interest" description="Disordered" evidence="2">
    <location>
        <begin position="483"/>
        <end position="524"/>
    </location>
</feature>
<feature type="domain" description="RRM" evidence="3">
    <location>
        <begin position="526"/>
        <end position="609"/>
    </location>
</feature>
<dbReference type="InterPro" id="IPR035979">
    <property type="entry name" value="RBD_domain_sf"/>
</dbReference>
<protein>
    <recommendedName>
        <fullName evidence="3">RRM domain-containing protein</fullName>
    </recommendedName>
</protein>
<dbReference type="PANTHER" id="PTHR48035">
    <property type="entry name" value="HETEROGENEOUS NUCLEAR RIBONUCLEOPROTEIN 1"/>
    <property type="match status" value="1"/>
</dbReference>
<accession>A0A3P6PWL0</accession>
<dbReference type="PROSITE" id="PS50102">
    <property type="entry name" value="RRM"/>
    <property type="match status" value="4"/>
</dbReference>
<feature type="compositionally biased region" description="Polar residues" evidence="2">
    <location>
        <begin position="601"/>
        <end position="621"/>
    </location>
</feature>
<feature type="compositionally biased region" description="Basic and acidic residues" evidence="2">
    <location>
        <begin position="929"/>
        <end position="940"/>
    </location>
</feature>
<proteinExistence type="predicted"/>
<dbReference type="EMBL" id="UYRS01018487">
    <property type="protein sequence ID" value="VDK36480.1"/>
    <property type="molecule type" value="Genomic_DNA"/>
</dbReference>
<feature type="domain" description="RRM" evidence="3">
    <location>
        <begin position="638"/>
        <end position="708"/>
    </location>
</feature>
<evidence type="ECO:0000313" key="4">
    <source>
        <dbReference type="EMBL" id="VDK36480.1"/>
    </source>
</evidence>
<gene>
    <name evidence="4" type="ORF">TASK_LOCUS6311</name>
</gene>
<sequence length="1687" mass="184354">MEPCLIARPSQSDVRCFRCDKVYPRKSAVHNEVLERLVTQRFVEERRSLVTTCNACQHPAPILRDCQHCQLRVCSSCWDSHYAKVMSLTANCSSSFTTSESSSSKLIFFLPDHSYEKVVASVTKSMRELLKGKKNLEEIRGSLKPSSCGQGPRLKDGIEEATSELEDACDKSLDLSTANLVAFFTGYLDELVALKGAVMQARECIIGCVYQKTLLPQMALGGLLDLREKLKCVGVRAACIHERVDKCKEKPKLHVEHSLTSALETLSLIDVTDYEDDDAQSSCQDEVSEVDSVVGGASTGKQVFVGGVSRKIDHIQLRKYFSRYGSVKNSYVSHHRGFGCITFESEESVLSATFERFQIIEGTRVEVKEYIKRKYVFYCATFFSRAALKAELPKNTAPPPQLWEHEKVYIGGISANTTKASLQSALSQFGPVTKLDMVPQRGFGVVVFTDPQKAELAIARHWLDVDGKRVELLPFVPDKEARNALARSGHKPSVPTEPTNMSNLKSNLSPSLASPSPPAPPLEAEPRVFVGGISWNTTANSLTSALSKLGPVRRVDIFPKRGFAVVVFEKPKTADVAISVHWYMVDDKMVELRPFVPNNNSVKSTGKQETLSRVASTSSVGDTPGPTGDQPLEDISSRTLYVDGIGKSISESALKIYFSSYGDVKQCQITGQCGRLVFGRPQDLQNALKTQSNYLNGQRLVLIPASSEKHKISDSGVTHASAVSSMINARKLLIRGVGEGTTHAVLRDYFVNYGPVDYASVIGTEAWVVFKNAKTVNLVLATQPHFIRGRQIILSKPDEGDASPLGPPTPPPVGISGASGNAKRVLECLFSFRGALLLSIPLNFISKTAPLLGPLFNPVERSSSPRRVESSNALSSKRNKGSALASRKQLSGLGKLRKWEGSMELVNLQRDNCAVQVLPSKDPLVRALRNDEDGARREEAADNSLGDGIDNNAERHNHGPKALKCIGEHTYRQEISVGVGSVVLKPMIWANCASGDEFTCQHCGESYSEADDDSSSSPNAPCLFCRRFHMCGTFVAILSTAIEFKVGVQDGSMSVKVFGAFLMARESNLWEFEKIIGAEEDLSLEAIEEKPSKSMRWSLAYLSVEFLPPRLSKSKFAVNVNLLRQPIEKSLTLTSEVIRFTSGAENLSLNVGNLKLLSGRIDGTHEASRELAIERVDVCASLTEDKVDAALTVSGIFGGFAQDADESVFFQSLHSGLRSIAKSHKWLAPGHKASYGSSYSKTMEEKYIHTSVYVEPSRNQKDCAVRVAWLAAANAVPALVGSIGLTKLDVTLPSAATESFSFVLETSGFQLNAITPKWSSAGNNEVTGEPRKEREESFTSSPISDVLMESELKYRLVKVAQFSTWCHVNVVGFRISEVEVEMPSVMLANMHRQLGKVVVGVGGVTCSGGRGRRSGWFRRRWFSTAAVTSMNRFTLDGHFEAFHLAFLASCGACIECEVPRAHCSASALPRCSPSRTPLSSAATTAPLLQQQQSSMPPPLFLEFSVSGSDFRLRLPDTSTSSMPPTSLIALPAFQVCCSLSQRSVEVSLCEPVELRVNPGAHLCVVEFLLLTRRFLGTRRSSEAVDTATPSTVTVTTSWNVEVRNTATTRLTYSSGCHSAAAVFSTMNVYVGSASSHLSLRVKSPKLVLFCDGREIAVFQNFVLRRLPASGAHRKVAFRLITPENTCL</sequence>
<name>A0A3P6PWL0_TAEAS</name>
<dbReference type="Gene3D" id="3.30.70.330">
    <property type="match status" value="5"/>
</dbReference>
<dbReference type="SMART" id="SM00360">
    <property type="entry name" value="RRM"/>
    <property type="match status" value="5"/>
</dbReference>
<evidence type="ECO:0000256" key="2">
    <source>
        <dbReference type="SAM" id="MobiDB-lite"/>
    </source>
</evidence>
<dbReference type="Pfam" id="PF00076">
    <property type="entry name" value="RRM_1"/>
    <property type="match status" value="3"/>
</dbReference>
<keyword evidence="5" id="KW-1185">Reference proteome</keyword>
<dbReference type="SUPFAM" id="SSF54928">
    <property type="entry name" value="RNA-binding domain, RBD"/>
    <property type="match status" value="4"/>
</dbReference>
<evidence type="ECO:0000259" key="3">
    <source>
        <dbReference type="PROSITE" id="PS50102"/>
    </source>
</evidence>
<feature type="region of interest" description="Disordered" evidence="2">
    <location>
        <begin position="797"/>
        <end position="817"/>
    </location>
</feature>
<evidence type="ECO:0000256" key="1">
    <source>
        <dbReference type="PROSITE-ProRule" id="PRU00176"/>
    </source>
</evidence>
<dbReference type="GO" id="GO:0003723">
    <property type="term" value="F:RNA binding"/>
    <property type="evidence" value="ECO:0007669"/>
    <property type="project" value="UniProtKB-UniRule"/>
</dbReference>
<dbReference type="InterPro" id="IPR053260">
    <property type="entry name" value="hnRNP"/>
</dbReference>